<reference evidence="3 4" key="1">
    <citation type="submission" date="2019-07" db="EMBL/GenBank/DDBJ databases">
        <title>Whole genome shotgun sequence of Meiothermus hypogaeus NBRC 106114.</title>
        <authorList>
            <person name="Hosoyama A."/>
            <person name="Uohara A."/>
            <person name="Ohji S."/>
            <person name="Ichikawa N."/>
        </authorList>
    </citation>
    <scope>NUCLEOTIDE SEQUENCE [LARGE SCALE GENOMIC DNA]</scope>
    <source>
        <strain evidence="3 4">NBRC 106114</strain>
    </source>
</reference>
<name>A0A511R8F4_9DEIN</name>
<comment type="caution">
    <text evidence="3">The sequence shown here is derived from an EMBL/GenBank/DDBJ whole genome shotgun (WGS) entry which is preliminary data.</text>
</comment>
<dbReference type="OrthoDB" id="57436at2"/>
<dbReference type="Proteomes" id="UP000321197">
    <property type="component" value="Unassembled WGS sequence"/>
</dbReference>
<dbReference type="AlphaFoldDB" id="A0A511R8F4"/>
<proteinExistence type="predicted"/>
<accession>A0A511R8F4</accession>
<evidence type="ECO:0000313" key="3">
    <source>
        <dbReference type="EMBL" id="GEM85182.1"/>
    </source>
</evidence>
<dbReference type="Pfam" id="PF11611">
    <property type="entry name" value="DUF4352"/>
    <property type="match status" value="1"/>
</dbReference>
<dbReference type="Gene3D" id="2.60.40.1240">
    <property type="match status" value="2"/>
</dbReference>
<evidence type="ECO:0000256" key="1">
    <source>
        <dbReference type="ARBA" id="ARBA00022729"/>
    </source>
</evidence>
<evidence type="ECO:0000313" key="4">
    <source>
        <dbReference type="Proteomes" id="UP000321197"/>
    </source>
</evidence>
<keyword evidence="1" id="KW-0732">Signal</keyword>
<protein>
    <recommendedName>
        <fullName evidence="2">DUF4352 domain-containing protein</fullName>
    </recommendedName>
</protein>
<dbReference type="RefSeq" id="WP_119341361.1">
    <property type="nucleotide sequence ID" value="NZ_BJXL01000187.1"/>
</dbReference>
<evidence type="ECO:0000259" key="2">
    <source>
        <dbReference type="Pfam" id="PF11611"/>
    </source>
</evidence>
<gene>
    <name evidence="3" type="ORF">MHY01S_33480</name>
</gene>
<dbReference type="InterPro" id="IPR029050">
    <property type="entry name" value="Immunoprotect_excell_Ig-like"/>
</dbReference>
<dbReference type="EMBL" id="BJXL01000187">
    <property type="protein sequence ID" value="GEM85182.1"/>
    <property type="molecule type" value="Genomic_DNA"/>
</dbReference>
<organism evidence="3 4">
    <name type="scientific">Meiothermus hypogaeus NBRC 106114</name>
    <dbReference type="NCBI Taxonomy" id="1227553"/>
    <lineage>
        <taxon>Bacteria</taxon>
        <taxon>Thermotogati</taxon>
        <taxon>Deinococcota</taxon>
        <taxon>Deinococci</taxon>
        <taxon>Thermales</taxon>
        <taxon>Thermaceae</taxon>
        <taxon>Meiothermus</taxon>
    </lineage>
</organism>
<dbReference type="InterPro" id="IPR029051">
    <property type="entry name" value="DUF4352"/>
</dbReference>
<sequence length="387" mass="42688">MLRPRLLLLFGLGLGLLVLAAALPTFVINGKTVKVDTLEKGGKYYVEVQGFAKALGVSVTYDKAKNQFVIVSVGQAAQTQVAGTTQLAGGEGEFGKTYTLGQSSPLNFTLRSAEYTVSQVTVGTSVYAPEANEKLLILHYTVQNPNQQDKNVNWNSFKFTVVDAKDFNHVFDSFVAREGTTEVYDVNLKPAQKVDLVAAWAVPASGAMPKLIVERERGAPVLRYDLRGKVKPLPAPFADPADPSGATALEEVPAKAGTYYPMLKFDMRLESVSYNTEPMDKRPPAEGKRYLVATFAIKNACAPTAREANYSYSNFKFELKDTDGEKQEFDGYLIKAARDEHAEGKLKSGEEYKFRIYFELPQEVKGQTLYAAEGKSRVYAFDLSQFQ</sequence>
<feature type="domain" description="DUF4352" evidence="2">
    <location>
        <begin position="283"/>
        <end position="369"/>
    </location>
</feature>